<dbReference type="Proteomes" id="UP000265566">
    <property type="component" value="Chromosome 8"/>
</dbReference>
<comment type="caution">
    <text evidence="1">The sequence shown here is derived from an EMBL/GenBank/DDBJ whole genome shotgun (WGS) entry which is preliminary data.</text>
</comment>
<protein>
    <submittedName>
        <fullName evidence="1">Uncharacterized protein</fullName>
    </submittedName>
</protein>
<dbReference type="Gramene" id="rna46534">
    <property type="protein sequence ID" value="RHN40386.1"/>
    <property type="gene ID" value="gene46534"/>
</dbReference>
<accession>A0A396GGL1</accession>
<gene>
    <name evidence="1" type="ORF">MtrunA17_Chr8g0354201</name>
</gene>
<proteinExistence type="predicted"/>
<organism evidence="1">
    <name type="scientific">Medicago truncatula</name>
    <name type="common">Barrel medic</name>
    <name type="synonym">Medicago tribuloides</name>
    <dbReference type="NCBI Taxonomy" id="3880"/>
    <lineage>
        <taxon>Eukaryota</taxon>
        <taxon>Viridiplantae</taxon>
        <taxon>Streptophyta</taxon>
        <taxon>Embryophyta</taxon>
        <taxon>Tracheophyta</taxon>
        <taxon>Spermatophyta</taxon>
        <taxon>Magnoliopsida</taxon>
        <taxon>eudicotyledons</taxon>
        <taxon>Gunneridae</taxon>
        <taxon>Pentapetalae</taxon>
        <taxon>rosids</taxon>
        <taxon>fabids</taxon>
        <taxon>Fabales</taxon>
        <taxon>Fabaceae</taxon>
        <taxon>Papilionoideae</taxon>
        <taxon>50 kb inversion clade</taxon>
        <taxon>NPAAA clade</taxon>
        <taxon>Hologalegina</taxon>
        <taxon>IRL clade</taxon>
        <taxon>Trifolieae</taxon>
        <taxon>Medicago</taxon>
    </lineage>
</organism>
<reference evidence="1" key="1">
    <citation type="journal article" date="2018" name="Nat. Plants">
        <title>Whole-genome landscape of Medicago truncatula symbiotic genes.</title>
        <authorList>
            <person name="Pecrix Y."/>
            <person name="Gamas P."/>
            <person name="Carrere S."/>
        </authorList>
    </citation>
    <scope>NUCLEOTIDE SEQUENCE</scope>
    <source>
        <tissue evidence="1">Leaves</tissue>
    </source>
</reference>
<name>A0A396GGL1_MEDTR</name>
<dbReference type="AlphaFoldDB" id="A0A396GGL1"/>
<dbReference type="EMBL" id="PSQE01000008">
    <property type="protein sequence ID" value="RHN40386.1"/>
    <property type="molecule type" value="Genomic_DNA"/>
</dbReference>
<evidence type="ECO:0000313" key="1">
    <source>
        <dbReference type="EMBL" id="RHN40386.1"/>
    </source>
</evidence>
<sequence>MNPMGERWKFRWRRELFVWESNRVLAMMERLEGVVVSEGVD</sequence>